<dbReference type="PANTHER" id="PTHR34587:SF2">
    <property type="entry name" value="G-PROTEIN COUPLED RECEPTORS FAMILY 1 PROFILE DOMAIN-CONTAINING PROTEIN"/>
    <property type="match status" value="1"/>
</dbReference>
<dbReference type="InterPro" id="IPR053216">
    <property type="entry name" value="Appressorial_penetr-assoc"/>
</dbReference>
<accession>A0A507E715</accession>
<dbReference type="Proteomes" id="UP000318582">
    <property type="component" value="Unassembled WGS sequence"/>
</dbReference>
<feature type="chain" id="PRO_5021276040" evidence="1">
    <location>
        <begin position="22"/>
        <end position="220"/>
    </location>
</feature>
<evidence type="ECO:0000313" key="3">
    <source>
        <dbReference type="Proteomes" id="UP000318582"/>
    </source>
</evidence>
<keyword evidence="3" id="KW-1185">Reference proteome</keyword>
<keyword evidence="1" id="KW-0732">Signal</keyword>
<gene>
    <name evidence="2" type="ORF">PhCBS80983_g02345</name>
</gene>
<organism evidence="2 3">
    <name type="scientific">Powellomyces hirtus</name>
    <dbReference type="NCBI Taxonomy" id="109895"/>
    <lineage>
        <taxon>Eukaryota</taxon>
        <taxon>Fungi</taxon>
        <taxon>Fungi incertae sedis</taxon>
        <taxon>Chytridiomycota</taxon>
        <taxon>Chytridiomycota incertae sedis</taxon>
        <taxon>Chytridiomycetes</taxon>
        <taxon>Spizellomycetales</taxon>
        <taxon>Powellomycetaceae</taxon>
        <taxon>Powellomyces</taxon>
    </lineage>
</organism>
<protein>
    <submittedName>
        <fullName evidence="2">Uncharacterized protein</fullName>
    </submittedName>
</protein>
<feature type="signal peptide" evidence="1">
    <location>
        <begin position="1"/>
        <end position="21"/>
    </location>
</feature>
<sequence>MTRPSLLLLATALCASGLVNAQADPPTRITEVPIVQFAPAPFCAISNMAAGDGTQIRGGSCSSTALGAIPSVNSMISTVITTPKSGANVRADQDILVAVDMVNLDTGFFADPQLNYNKQPQTLNPQGKIQGHQHITVQNLASTTTAPDASKFVFFKGLNNQAPNGRTLTVTIPKGTFTTNGLHRVCSMSGTNAHQPPLMPVAQRGAQDDCIRINVTGAAR</sequence>
<name>A0A507E715_9FUNG</name>
<dbReference type="STRING" id="109895.A0A507E715"/>
<comment type="caution">
    <text evidence="2">The sequence shown here is derived from an EMBL/GenBank/DDBJ whole genome shotgun (WGS) entry which is preliminary data.</text>
</comment>
<dbReference type="AlphaFoldDB" id="A0A507E715"/>
<dbReference type="EMBL" id="QEAQ01000023">
    <property type="protein sequence ID" value="TPX59626.1"/>
    <property type="molecule type" value="Genomic_DNA"/>
</dbReference>
<proteinExistence type="predicted"/>
<reference evidence="2 3" key="1">
    <citation type="journal article" date="2019" name="Sci. Rep.">
        <title>Comparative genomics of chytrid fungi reveal insights into the obligate biotrophic and pathogenic lifestyle of Synchytrium endobioticum.</title>
        <authorList>
            <person name="van de Vossenberg B.T.L.H."/>
            <person name="Warris S."/>
            <person name="Nguyen H.D.T."/>
            <person name="van Gent-Pelzer M.P.E."/>
            <person name="Joly D.L."/>
            <person name="van de Geest H.C."/>
            <person name="Bonants P.J.M."/>
            <person name="Smith D.S."/>
            <person name="Levesque C.A."/>
            <person name="van der Lee T.A.J."/>
        </authorList>
    </citation>
    <scope>NUCLEOTIDE SEQUENCE [LARGE SCALE GENOMIC DNA]</scope>
    <source>
        <strain evidence="2 3">CBS 809.83</strain>
    </source>
</reference>
<dbReference type="PANTHER" id="PTHR34587">
    <property type="entry name" value="VWFA DOMAIN-CONTAINING PROTEIN"/>
    <property type="match status" value="1"/>
</dbReference>
<evidence type="ECO:0000313" key="2">
    <source>
        <dbReference type="EMBL" id="TPX59626.1"/>
    </source>
</evidence>
<evidence type="ECO:0000256" key="1">
    <source>
        <dbReference type="SAM" id="SignalP"/>
    </source>
</evidence>